<evidence type="ECO:0008006" key="3">
    <source>
        <dbReference type="Google" id="ProtNLM"/>
    </source>
</evidence>
<name>V4R8T6_9CAUL</name>
<accession>V4R8T6</accession>
<sequence length="85" mass="9447">MDVLLEQYADCRTLYLSWDAASWHVSKQLRQRINDHNANVAGKGAPRVETAPLPAGAQFLNVIESIFSGMARAIIHNSDHARTDD</sequence>
<dbReference type="eggNOG" id="COG3335">
    <property type="taxonomic scope" value="Bacteria"/>
</dbReference>
<dbReference type="Gene3D" id="3.30.420.10">
    <property type="entry name" value="Ribonuclease H-like superfamily/Ribonuclease H"/>
    <property type="match status" value="1"/>
</dbReference>
<dbReference type="OrthoDB" id="9803878at2"/>
<dbReference type="Proteomes" id="UP000017837">
    <property type="component" value="Unassembled WGS sequence"/>
</dbReference>
<keyword evidence="2" id="KW-1185">Reference proteome</keyword>
<proteinExistence type="predicted"/>
<dbReference type="AlphaFoldDB" id="V4R8T6"/>
<gene>
    <name evidence="1" type="ORF">ABENE_16540</name>
</gene>
<reference evidence="1 2" key="1">
    <citation type="journal article" date="2014" name="Nature">
        <title>Sequential evolution of bacterial morphology by co-option of a developmental regulator.</title>
        <authorList>
            <person name="Jiang C."/>
            <person name="Brown P.J."/>
            <person name="Ducret A."/>
            <person name="Brun Y.V."/>
        </authorList>
    </citation>
    <scope>NUCLEOTIDE SEQUENCE [LARGE SCALE GENOMIC DNA]</scope>
    <source>
        <strain evidence="1 2">DSM 16100</strain>
    </source>
</reference>
<evidence type="ECO:0000313" key="2">
    <source>
        <dbReference type="Proteomes" id="UP000017837"/>
    </source>
</evidence>
<protein>
    <recommendedName>
        <fullName evidence="3">Tc1-like transposase DDE domain-containing protein</fullName>
    </recommendedName>
</protein>
<dbReference type="GO" id="GO:0003676">
    <property type="term" value="F:nucleic acid binding"/>
    <property type="evidence" value="ECO:0007669"/>
    <property type="project" value="InterPro"/>
</dbReference>
<dbReference type="EMBL" id="AWGB01000040">
    <property type="protein sequence ID" value="ESQ87848.1"/>
    <property type="molecule type" value="Genomic_DNA"/>
</dbReference>
<dbReference type="InterPro" id="IPR036397">
    <property type="entry name" value="RNaseH_sf"/>
</dbReference>
<comment type="caution">
    <text evidence="1">The sequence shown here is derived from an EMBL/GenBank/DDBJ whole genome shotgun (WGS) entry which is preliminary data.</text>
</comment>
<dbReference type="PATRIC" id="fig|1121022.4.peg.3362"/>
<evidence type="ECO:0000313" key="1">
    <source>
        <dbReference type="EMBL" id="ESQ87848.1"/>
    </source>
</evidence>
<organism evidence="1 2">
    <name type="scientific">Asticcacaulis benevestitus DSM 16100 = ATCC BAA-896</name>
    <dbReference type="NCBI Taxonomy" id="1121022"/>
    <lineage>
        <taxon>Bacteria</taxon>
        <taxon>Pseudomonadati</taxon>
        <taxon>Pseudomonadota</taxon>
        <taxon>Alphaproteobacteria</taxon>
        <taxon>Caulobacterales</taxon>
        <taxon>Caulobacteraceae</taxon>
        <taxon>Asticcacaulis</taxon>
    </lineage>
</organism>